<dbReference type="Pfam" id="PF00512">
    <property type="entry name" value="HisKA"/>
    <property type="match status" value="1"/>
</dbReference>
<dbReference type="SUPFAM" id="SSF47384">
    <property type="entry name" value="Homodimeric domain of signal transducing histidine kinase"/>
    <property type="match status" value="1"/>
</dbReference>
<accession>A0A916XRU2</accession>
<keyword evidence="7" id="KW-1133">Transmembrane helix</keyword>
<keyword evidence="7" id="KW-0472">Membrane</keyword>
<evidence type="ECO:0000256" key="6">
    <source>
        <dbReference type="ARBA" id="ARBA00023012"/>
    </source>
</evidence>
<evidence type="ECO:0000256" key="3">
    <source>
        <dbReference type="ARBA" id="ARBA00022553"/>
    </source>
</evidence>
<dbReference type="FunFam" id="1.10.287.130:FF:000001">
    <property type="entry name" value="Two-component sensor histidine kinase"/>
    <property type="match status" value="1"/>
</dbReference>
<dbReference type="InterPro" id="IPR013767">
    <property type="entry name" value="PAS_fold"/>
</dbReference>
<organism evidence="10 11">
    <name type="scientific">Undibacterium terreum</name>
    <dbReference type="NCBI Taxonomy" id="1224302"/>
    <lineage>
        <taxon>Bacteria</taxon>
        <taxon>Pseudomonadati</taxon>
        <taxon>Pseudomonadota</taxon>
        <taxon>Betaproteobacteria</taxon>
        <taxon>Burkholderiales</taxon>
        <taxon>Oxalobacteraceae</taxon>
        <taxon>Undibacterium</taxon>
    </lineage>
</organism>
<dbReference type="InterPro" id="IPR000014">
    <property type="entry name" value="PAS"/>
</dbReference>
<feature type="transmembrane region" description="Helical" evidence="7">
    <location>
        <begin position="6"/>
        <end position="29"/>
    </location>
</feature>
<comment type="caution">
    <text evidence="10">The sequence shown here is derived from an EMBL/GenBank/DDBJ whole genome shotgun (WGS) entry which is preliminary data.</text>
</comment>
<dbReference type="Gene3D" id="3.30.450.20">
    <property type="entry name" value="PAS domain"/>
    <property type="match status" value="3"/>
</dbReference>
<evidence type="ECO:0000259" key="8">
    <source>
        <dbReference type="PROSITE" id="PS50109"/>
    </source>
</evidence>
<dbReference type="PRINTS" id="PR00344">
    <property type="entry name" value="BCTRLSENSOR"/>
</dbReference>
<dbReference type="SUPFAM" id="SSF55785">
    <property type="entry name" value="PYP-like sensor domain (PAS domain)"/>
    <property type="match status" value="1"/>
</dbReference>
<reference evidence="10" key="2">
    <citation type="submission" date="2020-09" db="EMBL/GenBank/DDBJ databases">
        <authorList>
            <person name="Sun Q."/>
            <person name="Zhou Y."/>
        </authorList>
    </citation>
    <scope>NUCLEOTIDE SEQUENCE</scope>
    <source>
        <strain evidence="10">CGMCC 1.10998</strain>
    </source>
</reference>
<dbReference type="PROSITE" id="PS50112">
    <property type="entry name" value="PAS"/>
    <property type="match status" value="1"/>
</dbReference>
<dbReference type="InterPro" id="IPR036097">
    <property type="entry name" value="HisK_dim/P_sf"/>
</dbReference>
<evidence type="ECO:0000259" key="9">
    <source>
        <dbReference type="PROSITE" id="PS50112"/>
    </source>
</evidence>
<dbReference type="GO" id="GO:0006355">
    <property type="term" value="P:regulation of DNA-templated transcription"/>
    <property type="evidence" value="ECO:0007669"/>
    <property type="project" value="InterPro"/>
</dbReference>
<proteinExistence type="predicted"/>
<dbReference type="CDD" id="cd12915">
    <property type="entry name" value="PDC2_DGC_like"/>
    <property type="match status" value="1"/>
</dbReference>
<evidence type="ECO:0000256" key="2">
    <source>
        <dbReference type="ARBA" id="ARBA00012438"/>
    </source>
</evidence>
<dbReference type="EC" id="2.7.13.3" evidence="2"/>
<dbReference type="SMART" id="SM00091">
    <property type="entry name" value="PAS"/>
    <property type="match status" value="1"/>
</dbReference>
<keyword evidence="11" id="KW-1185">Reference proteome</keyword>
<evidence type="ECO:0000256" key="4">
    <source>
        <dbReference type="ARBA" id="ARBA00022679"/>
    </source>
</evidence>
<dbReference type="SUPFAM" id="SSF55874">
    <property type="entry name" value="ATPase domain of HSP90 chaperone/DNA topoisomerase II/histidine kinase"/>
    <property type="match status" value="1"/>
</dbReference>
<dbReference type="PROSITE" id="PS50109">
    <property type="entry name" value="HIS_KIN"/>
    <property type="match status" value="1"/>
</dbReference>
<dbReference type="InterPro" id="IPR003661">
    <property type="entry name" value="HisK_dim/P_dom"/>
</dbReference>
<reference evidence="10" key="1">
    <citation type="journal article" date="2014" name="Int. J. Syst. Evol. Microbiol.">
        <title>Complete genome sequence of Corynebacterium casei LMG S-19264T (=DSM 44701T), isolated from a smear-ripened cheese.</title>
        <authorList>
            <consortium name="US DOE Joint Genome Institute (JGI-PGF)"/>
            <person name="Walter F."/>
            <person name="Albersmeier A."/>
            <person name="Kalinowski J."/>
            <person name="Ruckert C."/>
        </authorList>
    </citation>
    <scope>NUCLEOTIDE SEQUENCE</scope>
    <source>
        <strain evidence="10">CGMCC 1.10998</strain>
    </source>
</reference>
<keyword evidence="4" id="KW-0808">Transferase</keyword>
<feature type="domain" description="PAS" evidence="9">
    <location>
        <begin position="350"/>
        <end position="402"/>
    </location>
</feature>
<dbReference type="Gene3D" id="1.10.287.130">
    <property type="match status" value="1"/>
</dbReference>
<dbReference type="AlphaFoldDB" id="A0A916XRU2"/>
<evidence type="ECO:0000256" key="1">
    <source>
        <dbReference type="ARBA" id="ARBA00000085"/>
    </source>
</evidence>
<keyword evidence="3" id="KW-0597">Phosphoprotein</keyword>
<dbReference type="PANTHER" id="PTHR43047">
    <property type="entry name" value="TWO-COMPONENT HISTIDINE PROTEIN KINASE"/>
    <property type="match status" value="1"/>
</dbReference>
<keyword evidence="5" id="KW-0418">Kinase</keyword>
<protein>
    <recommendedName>
        <fullName evidence="2">histidine kinase</fullName>
        <ecNumber evidence="2">2.7.13.3</ecNumber>
    </recommendedName>
</protein>
<evidence type="ECO:0000313" key="11">
    <source>
        <dbReference type="Proteomes" id="UP000637423"/>
    </source>
</evidence>
<dbReference type="Pfam" id="PF00989">
    <property type="entry name" value="PAS"/>
    <property type="match status" value="1"/>
</dbReference>
<dbReference type="Proteomes" id="UP000637423">
    <property type="component" value="Unassembled WGS sequence"/>
</dbReference>
<sequence>MQTSRVAIALGTFLVAIIAVIAIAAILLLRKQEIDDWRKQSAAFSRILAETTAQQMSTAYLALDSIAERIQDSSTSDANYLRRALKTPEFFQFLREKAAISPQIDVVGVIDDHGDIINYSREYPAPKRNLADRDYFIEQRDNPSQGVYLSTPIRNRANGDWTFYISRRLTGSDGEFIGIVQLGVSPAFYSKFYQRVSLRGQATISMIRNDFTLLARWPMKDELMGKRNVSDATYRVLEVLQKKSDVVITADNQMEGIQVVENYPLITNFTIDESLYLADWRRTSAIIGTVAVGTIIAIIVSFSMLASLFKRREENLQVTTALKQQAEEINRTQAILLQNLTAQQLALKDSSDRMEAIFQNAADGIVMIDEDGKIEAFNHAAEAIYGYKNADVVGDSSKIFSPPGKYDLLELAMSRNEFVHTGQIHLEDDSVRSGGDAFPAELSISEYYLSGKRKLIVIVRDITERRKMERIKSEFISTVSHELRTPLTAIRGSLGLVLGGAVGDLPEKAHPLISIAYKNSESLTRLINDLLDIQKIEAGKMDFKYELLPLQRLLEAAVTANQSFAQNLGVSIALEHAGVNAQIRVDAGRFQQVMANLLSNACKYSPYGSEVTVETSIVEENRVRIEVIDRGEGIPEKFRHRIFQKFSQADSSDTRAKGGTGLGLSITQAIVKQMRGEIGYYSSGLAQGQETHFYVEFPYESIDMQVSEKNTVELDQS</sequence>
<dbReference type="InterPro" id="IPR004358">
    <property type="entry name" value="Sig_transdc_His_kin-like_C"/>
</dbReference>
<dbReference type="InterPro" id="IPR035965">
    <property type="entry name" value="PAS-like_dom_sf"/>
</dbReference>
<feature type="transmembrane region" description="Helical" evidence="7">
    <location>
        <begin position="285"/>
        <end position="309"/>
    </location>
</feature>
<feature type="domain" description="Histidine kinase" evidence="8">
    <location>
        <begin position="478"/>
        <end position="701"/>
    </location>
</feature>
<dbReference type="SMART" id="SM00388">
    <property type="entry name" value="HisKA"/>
    <property type="match status" value="1"/>
</dbReference>
<keyword evidence="6" id="KW-0902">Two-component regulatory system</keyword>
<dbReference type="Gene3D" id="3.30.565.10">
    <property type="entry name" value="Histidine kinase-like ATPase, C-terminal domain"/>
    <property type="match status" value="1"/>
</dbReference>
<dbReference type="CDD" id="cd00082">
    <property type="entry name" value="HisKA"/>
    <property type="match status" value="1"/>
</dbReference>
<dbReference type="SMART" id="SM00387">
    <property type="entry name" value="HATPase_c"/>
    <property type="match status" value="1"/>
</dbReference>
<dbReference type="InterPro" id="IPR036890">
    <property type="entry name" value="HATPase_C_sf"/>
</dbReference>
<dbReference type="Pfam" id="PF02518">
    <property type="entry name" value="HATPase_c"/>
    <property type="match status" value="1"/>
</dbReference>
<dbReference type="InterPro" id="IPR003594">
    <property type="entry name" value="HATPase_dom"/>
</dbReference>
<dbReference type="GO" id="GO:0000155">
    <property type="term" value="F:phosphorelay sensor kinase activity"/>
    <property type="evidence" value="ECO:0007669"/>
    <property type="project" value="InterPro"/>
</dbReference>
<dbReference type="NCBIfam" id="TIGR00229">
    <property type="entry name" value="sensory_box"/>
    <property type="match status" value="1"/>
</dbReference>
<dbReference type="EMBL" id="BMED01000006">
    <property type="protein sequence ID" value="GGC93664.1"/>
    <property type="molecule type" value="Genomic_DNA"/>
</dbReference>
<dbReference type="GO" id="GO:0009927">
    <property type="term" value="F:histidine phosphotransfer kinase activity"/>
    <property type="evidence" value="ECO:0007669"/>
    <property type="project" value="TreeGrafter"/>
</dbReference>
<dbReference type="CDD" id="cd12914">
    <property type="entry name" value="PDC1_DGC_like"/>
    <property type="match status" value="1"/>
</dbReference>
<keyword evidence="7" id="KW-0812">Transmembrane</keyword>
<evidence type="ECO:0000256" key="5">
    <source>
        <dbReference type="ARBA" id="ARBA00022777"/>
    </source>
</evidence>
<evidence type="ECO:0000313" key="10">
    <source>
        <dbReference type="EMBL" id="GGC93664.1"/>
    </source>
</evidence>
<dbReference type="GO" id="GO:0005886">
    <property type="term" value="C:plasma membrane"/>
    <property type="evidence" value="ECO:0007669"/>
    <property type="project" value="TreeGrafter"/>
</dbReference>
<dbReference type="PANTHER" id="PTHR43047:SF72">
    <property type="entry name" value="OSMOSENSING HISTIDINE PROTEIN KINASE SLN1"/>
    <property type="match status" value="1"/>
</dbReference>
<evidence type="ECO:0000256" key="7">
    <source>
        <dbReference type="SAM" id="Phobius"/>
    </source>
</evidence>
<gene>
    <name evidence="10" type="ORF">GCM10011396_46210</name>
</gene>
<comment type="catalytic activity">
    <reaction evidence="1">
        <text>ATP + protein L-histidine = ADP + protein N-phospho-L-histidine.</text>
        <dbReference type="EC" id="2.7.13.3"/>
    </reaction>
</comment>
<name>A0A916XRU2_9BURK</name>
<dbReference type="CDD" id="cd00130">
    <property type="entry name" value="PAS"/>
    <property type="match status" value="1"/>
</dbReference>
<dbReference type="InterPro" id="IPR005467">
    <property type="entry name" value="His_kinase_dom"/>
</dbReference>